<evidence type="ECO:0000313" key="6">
    <source>
        <dbReference type="EMBL" id="MCP2160170.1"/>
    </source>
</evidence>
<proteinExistence type="inferred from homology"/>
<keyword evidence="3 6" id="KW-0238">DNA-binding</keyword>
<dbReference type="InterPro" id="IPR050176">
    <property type="entry name" value="LTTR"/>
</dbReference>
<dbReference type="Gene3D" id="3.40.190.10">
    <property type="entry name" value="Periplasmic binding protein-like II"/>
    <property type="match status" value="2"/>
</dbReference>
<dbReference type="InterPro" id="IPR005119">
    <property type="entry name" value="LysR_subst-bd"/>
</dbReference>
<keyword evidence="2" id="KW-0805">Transcription regulation</keyword>
<dbReference type="Proteomes" id="UP001205740">
    <property type="component" value="Unassembled WGS sequence"/>
</dbReference>
<dbReference type="PROSITE" id="PS50931">
    <property type="entry name" value="HTH_LYSR"/>
    <property type="match status" value="1"/>
</dbReference>
<protein>
    <submittedName>
        <fullName evidence="6">DNA-binding transcriptional regulator, LysR family</fullName>
    </submittedName>
</protein>
<dbReference type="Pfam" id="PF00126">
    <property type="entry name" value="HTH_1"/>
    <property type="match status" value="1"/>
</dbReference>
<name>A0ABT1GYU9_9NOCA</name>
<dbReference type="PANTHER" id="PTHR30579">
    <property type="entry name" value="TRANSCRIPTIONAL REGULATOR"/>
    <property type="match status" value="1"/>
</dbReference>
<accession>A0ABT1GYU9</accession>
<evidence type="ECO:0000256" key="2">
    <source>
        <dbReference type="ARBA" id="ARBA00023015"/>
    </source>
</evidence>
<dbReference type="Pfam" id="PF03466">
    <property type="entry name" value="LysR_substrate"/>
    <property type="match status" value="1"/>
</dbReference>
<dbReference type="InterPro" id="IPR036388">
    <property type="entry name" value="WH-like_DNA-bd_sf"/>
</dbReference>
<comment type="similarity">
    <text evidence="1">Belongs to the LysR transcriptional regulatory family.</text>
</comment>
<feature type="domain" description="HTH lysR-type" evidence="5">
    <location>
        <begin position="4"/>
        <end position="61"/>
    </location>
</feature>
<evidence type="ECO:0000256" key="1">
    <source>
        <dbReference type="ARBA" id="ARBA00009437"/>
    </source>
</evidence>
<dbReference type="InterPro" id="IPR000847">
    <property type="entry name" value="LysR_HTH_N"/>
</dbReference>
<evidence type="ECO:0000313" key="7">
    <source>
        <dbReference type="Proteomes" id="UP001205740"/>
    </source>
</evidence>
<organism evidence="6 7">
    <name type="scientific">Williamsia serinedens</name>
    <dbReference type="NCBI Taxonomy" id="391736"/>
    <lineage>
        <taxon>Bacteria</taxon>
        <taxon>Bacillati</taxon>
        <taxon>Actinomycetota</taxon>
        <taxon>Actinomycetes</taxon>
        <taxon>Mycobacteriales</taxon>
        <taxon>Nocardiaceae</taxon>
        <taxon>Williamsia</taxon>
    </lineage>
</organism>
<gene>
    <name evidence="6" type="ORF">LX12_001349</name>
</gene>
<evidence type="ECO:0000256" key="4">
    <source>
        <dbReference type="ARBA" id="ARBA00023163"/>
    </source>
</evidence>
<dbReference type="Gene3D" id="1.10.10.10">
    <property type="entry name" value="Winged helix-like DNA-binding domain superfamily/Winged helix DNA-binding domain"/>
    <property type="match status" value="1"/>
</dbReference>
<dbReference type="RefSeq" id="WP_253653742.1">
    <property type="nucleotide sequence ID" value="NZ_BAAAOE010000001.1"/>
</dbReference>
<dbReference type="PANTHER" id="PTHR30579:SF7">
    <property type="entry name" value="HTH-TYPE TRANSCRIPTIONAL REGULATOR LRHA-RELATED"/>
    <property type="match status" value="1"/>
</dbReference>
<evidence type="ECO:0000256" key="3">
    <source>
        <dbReference type="ARBA" id="ARBA00023125"/>
    </source>
</evidence>
<evidence type="ECO:0000259" key="5">
    <source>
        <dbReference type="PROSITE" id="PS50931"/>
    </source>
</evidence>
<dbReference type="SUPFAM" id="SSF53850">
    <property type="entry name" value="Periplasmic binding protein-like II"/>
    <property type="match status" value="1"/>
</dbReference>
<dbReference type="EMBL" id="JAMTCG010000002">
    <property type="protein sequence ID" value="MCP2160170.1"/>
    <property type="molecule type" value="Genomic_DNA"/>
</dbReference>
<keyword evidence="4" id="KW-0804">Transcription</keyword>
<reference evidence="6 7" key="1">
    <citation type="submission" date="2022-06" db="EMBL/GenBank/DDBJ databases">
        <title>Genomic Encyclopedia of Archaeal and Bacterial Type Strains, Phase II (KMG-II): from individual species to whole genera.</title>
        <authorList>
            <person name="Goeker M."/>
        </authorList>
    </citation>
    <scope>NUCLEOTIDE SEQUENCE [LARGE SCALE GENOMIC DNA]</scope>
    <source>
        <strain evidence="6 7">DSM 45037</strain>
    </source>
</reference>
<dbReference type="GO" id="GO:0003677">
    <property type="term" value="F:DNA binding"/>
    <property type="evidence" value="ECO:0007669"/>
    <property type="project" value="UniProtKB-KW"/>
</dbReference>
<sequence>MTALDISRLRSLVTVAAVSGVRPAAEALHLSPAAVSGHIHKLETELGCRLLMAQGRGVGLTSDGEELVERARTLLEVHDAAVRALAPPGDGELLVAATEHAAEFLVPAVVATLDGLHPTVDVRVRLTRSERVRQLADDDRADVALMLTRPAQGSVHVADLALEWLSADGAASTALVLFGVPCAVRHQAVASLAGRDHHVVRECADLSTVLATARAGTGMTPLPRIGPLPDGLRRVRHLPSIPDVPLYVTFGERVEAATRAAVVASLRSRLGEPVARRGA</sequence>
<comment type="caution">
    <text evidence="6">The sequence shown here is derived from an EMBL/GenBank/DDBJ whole genome shotgun (WGS) entry which is preliminary data.</text>
</comment>
<keyword evidence="7" id="KW-1185">Reference proteome</keyword>
<dbReference type="SUPFAM" id="SSF46785">
    <property type="entry name" value="Winged helix' DNA-binding domain"/>
    <property type="match status" value="1"/>
</dbReference>
<dbReference type="InterPro" id="IPR036390">
    <property type="entry name" value="WH_DNA-bd_sf"/>
</dbReference>